<reference evidence="1 2" key="1">
    <citation type="submission" date="2018-03" db="EMBL/GenBank/DDBJ databases">
        <authorList>
            <person name="Nguyen K."/>
            <person name="Fouts D."/>
            <person name="Sutton G."/>
        </authorList>
    </citation>
    <scope>NUCLEOTIDE SEQUENCE [LARGE SCALE GENOMIC DNA]</scope>
    <source>
        <strain evidence="1 2">AU3578</strain>
    </source>
</reference>
<dbReference type="RefSeq" id="WP_105856590.1">
    <property type="nucleotide sequence ID" value="NZ_PVHK01000087.1"/>
</dbReference>
<protein>
    <submittedName>
        <fullName evidence="1">Uncharacterized protein</fullName>
    </submittedName>
</protein>
<evidence type="ECO:0000313" key="2">
    <source>
        <dbReference type="Proteomes" id="UP000237632"/>
    </source>
</evidence>
<comment type="caution">
    <text evidence="1">The sequence shown here is derived from an EMBL/GenBank/DDBJ whole genome shotgun (WGS) entry which is preliminary data.</text>
</comment>
<gene>
    <name evidence="1" type="ORF">C6T65_12095</name>
</gene>
<sequence length="82" mass="9117">MTHLTYEQITKRAEREIHDAMQRAAACELGTYGLGLALGEARGAYTLWDALVMRLDDTNAAEVRADRARFEALVYAKRSATA</sequence>
<accession>A0AA45BC93</accession>
<evidence type="ECO:0000313" key="1">
    <source>
        <dbReference type="EMBL" id="PRH42089.1"/>
    </source>
</evidence>
<name>A0AA45BC93_BURVI</name>
<dbReference type="Proteomes" id="UP000237632">
    <property type="component" value="Unassembled WGS sequence"/>
</dbReference>
<organism evidence="1 2">
    <name type="scientific">Burkholderia vietnamiensis</name>
    <dbReference type="NCBI Taxonomy" id="60552"/>
    <lineage>
        <taxon>Bacteria</taxon>
        <taxon>Pseudomonadati</taxon>
        <taxon>Pseudomonadota</taxon>
        <taxon>Betaproteobacteria</taxon>
        <taxon>Burkholderiales</taxon>
        <taxon>Burkholderiaceae</taxon>
        <taxon>Burkholderia</taxon>
        <taxon>Burkholderia cepacia complex</taxon>
    </lineage>
</organism>
<dbReference type="EMBL" id="PVHK01000087">
    <property type="protein sequence ID" value="PRH42089.1"/>
    <property type="molecule type" value="Genomic_DNA"/>
</dbReference>
<dbReference type="AlphaFoldDB" id="A0AA45BC93"/>
<proteinExistence type="predicted"/>